<evidence type="ECO:0000259" key="2">
    <source>
        <dbReference type="Pfam" id="PF10105"/>
    </source>
</evidence>
<dbReference type="EMBL" id="BAAABM010000002">
    <property type="protein sequence ID" value="GAA0314828.1"/>
    <property type="molecule type" value="Genomic_DNA"/>
</dbReference>
<evidence type="ECO:0000256" key="1">
    <source>
        <dbReference type="SAM" id="MobiDB-lite"/>
    </source>
</evidence>
<feature type="region of interest" description="Disordered" evidence="1">
    <location>
        <begin position="214"/>
        <end position="272"/>
    </location>
</feature>
<evidence type="ECO:0000313" key="3">
    <source>
        <dbReference type="EMBL" id="GAA0314828.1"/>
    </source>
</evidence>
<gene>
    <name evidence="3" type="ORF">GCM10010151_01120</name>
</gene>
<dbReference type="Pfam" id="PF10105">
    <property type="entry name" value="DUF2344"/>
    <property type="match status" value="1"/>
</dbReference>
<reference evidence="3 4" key="1">
    <citation type="journal article" date="2019" name="Int. J. Syst. Evol. Microbiol.">
        <title>The Global Catalogue of Microorganisms (GCM) 10K type strain sequencing project: providing services to taxonomists for standard genome sequencing and annotation.</title>
        <authorList>
            <consortium name="The Broad Institute Genomics Platform"/>
            <consortium name="The Broad Institute Genome Sequencing Center for Infectious Disease"/>
            <person name="Wu L."/>
            <person name="Ma J."/>
        </authorList>
    </citation>
    <scope>NUCLEOTIDE SEQUENCE [LARGE SCALE GENOMIC DNA]</scope>
    <source>
        <strain evidence="3 4">JCM 3146</strain>
    </source>
</reference>
<keyword evidence="4" id="KW-1185">Reference proteome</keyword>
<dbReference type="InterPro" id="IPR018768">
    <property type="entry name" value="DUF2344"/>
</dbReference>
<name>A0ABN0VQR9_9ACTN</name>
<accession>A0ABN0VQR9</accession>
<proteinExistence type="predicted"/>
<comment type="caution">
    <text evidence="3">The sequence shown here is derived from an EMBL/GenBank/DDBJ whole genome shotgun (WGS) entry which is preliminary data.</text>
</comment>
<feature type="domain" description="DUF2344" evidence="2">
    <location>
        <begin position="13"/>
        <end position="200"/>
    </location>
</feature>
<protein>
    <submittedName>
        <fullName evidence="3">TIGR03936 family radical SAM-associated protein</fullName>
    </submittedName>
</protein>
<organism evidence="3 4">
    <name type="scientific">Actinoallomurus spadix</name>
    <dbReference type="NCBI Taxonomy" id="79912"/>
    <lineage>
        <taxon>Bacteria</taxon>
        <taxon>Bacillati</taxon>
        <taxon>Actinomycetota</taxon>
        <taxon>Actinomycetes</taxon>
        <taxon>Streptosporangiales</taxon>
        <taxon>Thermomonosporaceae</taxon>
        <taxon>Actinoallomurus</taxon>
    </lineage>
</organism>
<evidence type="ECO:0000313" key="4">
    <source>
        <dbReference type="Proteomes" id="UP001501822"/>
    </source>
</evidence>
<dbReference type="Proteomes" id="UP001501822">
    <property type="component" value="Unassembled WGS sequence"/>
</dbReference>
<sequence length="272" mass="28719">MPEGPAPAPVTQRLRVRYAKRGRMRFTSHRDISRAVERAVRRAGIPVAFSAGFSPHPKISYTGAAATGVASEAEYLEIGLTAHRDPEQVRAALDAVLPDGLDILEVVEAGAGALADRLEASRWLVRLDGVAPDVADAAVRAFTAADEIEVERLTKKGRRRFDARAAVIACEVDRRATQDADADCAILRMVVRHTTPAVRPDDVLTGLRQVADLAPPSPPMVTRLAQGPLDDSTGELTDPLASDRQTAPAGDDAAASADAVRAAAPDAVGAQS</sequence>
<dbReference type="RefSeq" id="WP_252809617.1">
    <property type="nucleotide sequence ID" value="NZ_BAAABM010000002.1"/>
</dbReference>
<dbReference type="NCBIfam" id="TIGR03936">
    <property type="entry name" value="sam_1_link_chp"/>
    <property type="match status" value="1"/>
</dbReference>
<feature type="compositionally biased region" description="Low complexity" evidence="1">
    <location>
        <begin position="247"/>
        <end position="272"/>
    </location>
</feature>